<organism evidence="3 4">
    <name type="scientific">Oryzias melastigma</name>
    <name type="common">Marine medaka</name>
    <dbReference type="NCBI Taxonomy" id="30732"/>
    <lineage>
        <taxon>Eukaryota</taxon>
        <taxon>Metazoa</taxon>
        <taxon>Chordata</taxon>
        <taxon>Craniata</taxon>
        <taxon>Vertebrata</taxon>
        <taxon>Euteleostomi</taxon>
        <taxon>Actinopterygii</taxon>
        <taxon>Neopterygii</taxon>
        <taxon>Teleostei</taxon>
        <taxon>Neoteleostei</taxon>
        <taxon>Acanthomorphata</taxon>
        <taxon>Ovalentaria</taxon>
        <taxon>Atherinomorphae</taxon>
        <taxon>Beloniformes</taxon>
        <taxon>Adrianichthyidae</taxon>
        <taxon>Oryziinae</taxon>
        <taxon>Oryzias</taxon>
    </lineage>
</organism>
<evidence type="ECO:0000313" key="4">
    <source>
        <dbReference type="Proteomes" id="UP000646548"/>
    </source>
</evidence>
<feature type="compositionally biased region" description="Low complexity" evidence="1">
    <location>
        <begin position="196"/>
        <end position="215"/>
    </location>
</feature>
<evidence type="ECO:0000256" key="1">
    <source>
        <dbReference type="SAM" id="MobiDB-lite"/>
    </source>
</evidence>
<feature type="compositionally biased region" description="Low complexity" evidence="1">
    <location>
        <begin position="138"/>
        <end position="157"/>
    </location>
</feature>
<evidence type="ECO:0000313" key="3">
    <source>
        <dbReference type="EMBL" id="KAF6733150.1"/>
    </source>
</evidence>
<name>A0A834CQ11_ORYME</name>
<gene>
    <name evidence="3" type="ORF">FQA47_019109</name>
</gene>
<dbReference type="Proteomes" id="UP000646548">
    <property type="component" value="Unassembled WGS sequence"/>
</dbReference>
<dbReference type="InterPro" id="IPR001849">
    <property type="entry name" value="PH_domain"/>
</dbReference>
<dbReference type="SUPFAM" id="SSF50729">
    <property type="entry name" value="PH domain-like"/>
    <property type="match status" value="1"/>
</dbReference>
<proteinExistence type="predicted"/>
<comment type="caution">
    <text evidence="3">The sequence shown here is derived from an EMBL/GenBank/DDBJ whole genome shotgun (WGS) entry which is preliminary data.</text>
</comment>
<dbReference type="Pfam" id="PF22697">
    <property type="entry name" value="SOS1_NGEF_PH"/>
    <property type="match status" value="1"/>
</dbReference>
<dbReference type="PANTHER" id="PTHR45845">
    <property type="entry name" value="RHO GUANINE NUCLEOTIDE EXCHANGE FACTOR-RELATED"/>
    <property type="match status" value="1"/>
</dbReference>
<sequence>MTQNSGDSGLCFEIWFRKRKSEDTYTLQAASREMKEAWTRELEQILWEQAIHNREVRMQERVFLGIGNKPFIDIQPSEAAIHDRAINYALMGRGKHFVQEKKVFTSGYTFLTKCVFSQNKVLLPCGSKVQPSGARPKSIGSGSSSASSSSSGRGSLSPEGYVRLPKRRVVSDGGYASPPGSLEEDDLDQESGSHNLLLDSSESSGESVCGLSSSGHSFRSAVGERWMTPPQFVPP</sequence>
<reference evidence="3" key="1">
    <citation type="journal article" name="BMC Genomics">
        <title>Long-read sequencing and de novo genome assembly of marine medaka (Oryzias melastigma).</title>
        <authorList>
            <person name="Liang P."/>
            <person name="Saqib H.S.A."/>
            <person name="Ni X."/>
            <person name="Shen Y."/>
        </authorList>
    </citation>
    <scope>NUCLEOTIDE SEQUENCE</scope>
    <source>
        <strain evidence="3">Bigg-433</strain>
    </source>
</reference>
<accession>A0A834CQ11</accession>
<feature type="domain" description="PH" evidence="2">
    <location>
        <begin position="1"/>
        <end position="47"/>
    </location>
</feature>
<dbReference type="InterPro" id="IPR052231">
    <property type="entry name" value="Rho_GEF_signaling-related"/>
</dbReference>
<dbReference type="EMBL" id="WKFB01000165">
    <property type="protein sequence ID" value="KAF6733150.1"/>
    <property type="molecule type" value="Genomic_DNA"/>
</dbReference>
<evidence type="ECO:0000259" key="2">
    <source>
        <dbReference type="PROSITE" id="PS50003"/>
    </source>
</evidence>
<dbReference type="AlphaFoldDB" id="A0A834CQ11"/>
<dbReference type="PROSITE" id="PS50003">
    <property type="entry name" value="PH_DOMAIN"/>
    <property type="match status" value="1"/>
</dbReference>
<dbReference type="InterPro" id="IPR055251">
    <property type="entry name" value="SOS1_NGEF_PH"/>
</dbReference>
<dbReference type="InterPro" id="IPR011993">
    <property type="entry name" value="PH-like_dom_sf"/>
</dbReference>
<protein>
    <submittedName>
        <fullName evidence="3">Puratrophin-1</fullName>
    </submittedName>
</protein>
<dbReference type="Gene3D" id="2.30.29.30">
    <property type="entry name" value="Pleckstrin-homology domain (PH domain)/Phosphotyrosine-binding domain (PTB)"/>
    <property type="match status" value="1"/>
</dbReference>
<feature type="region of interest" description="Disordered" evidence="1">
    <location>
        <begin position="127"/>
        <end position="235"/>
    </location>
</feature>
<dbReference type="PANTHER" id="PTHR45845:SF2">
    <property type="entry name" value="RIKEN CDNA D630003M21 GENE"/>
    <property type="match status" value="1"/>
</dbReference>